<protein>
    <submittedName>
        <fullName evidence="3">Phosphatase PAP2 family protein</fullName>
    </submittedName>
</protein>
<dbReference type="AlphaFoldDB" id="A0A1Z4BQK8"/>
<dbReference type="Gene3D" id="1.20.144.10">
    <property type="entry name" value="Phosphatidic acid phosphatase type 2/haloperoxidase"/>
    <property type="match status" value="1"/>
</dbReference>
<evidence type="ECO:0000313" key="4">
    <source>
        <dbReference type="Proteomes" id="UP000197007"/>
    </source>
</evidence>
<sequence>MKILFLTIAFVCLLIHSIKAQTDSLSVMDEQGIVADTLRSDAEKPQLKQVILPASLITLGVISNATYINRYVQRHVYNYSGGHKLRIDDYIQYAPIVSVFAFSNLGVKAKHTVKERLIIGATAYAIMGALVNGVKYTAKIQRPDSSAFNSFPSGHTATAFTGMEILWQEYKDENVWVGISGYAIATTVATLRLYNNRHWIGDVLGGAGIGILSAKAAYWLFPYTSKLLKRKEKSSVQMAIYPVYSDEMKGVGLTLFH</sequence>
<evidence type="ECO:0000313" key="3">
    <source>
        <dbReference type="EMBL" id="ASF43594.1"/>
    </source>
</evidence>
<dbReference type="SMART" id="SM00014">
    <property type="entry name" value="acidPPc"/>
    <property type="match status" value="1"/>
</dbReference>
<dbReference type="SUPFAM" id="SSF48317">
    <property type="entry name" value="Acid phosphatase/Vanadium-dependent haloperoxidase"/>
    <property type="match status" value="1"/>
</dbReference>
<evidence type="ECO:0000259" key="2">
    <source>
        <dbReference type="SMART" id="SM00014"/>
    </source>
</evidence>
<feature type="transmembrane region" description="Helical" evidence="1">
    <location>
        <begin position="90"/>
        <end position="107"/>
    </location>
</feature>
<accession>A0A1Z4BQK8</accession>
<dbReference type="PANTHER" id="PTHR14969:SF13">
    <property type="entry name" value="AT30094P"/>
    <property type="match status" value="1"/>
</dbReference>
<name>A0A1Z4BQK8_9FLAO</name>
<dbReference type="Proteomes" id="UP000197007">
    <property type="component" value="Chromosome"/>
</dbReference>
<dbReference type="RefSeq" id="WP_088594536.1">
    <property type="nucleotide sequence ID" value="NZ_CP022022.1"/>
</dbReference>
<dbReference type="InterPro" id="IPR036938">
    <property type="entry name" value="PAP2/HPO_sf"/>
</dbReference>
<feature type="domain" description="Phosphatidic acid phosphatase type 2/haloperoxidase" evidence="2">
    <location>
        <begin position="118"/>
        <end position="218"/>
    </location>
</feature>
<proteinExistence type="predicted"/>
<feature type="transmembrane region" description="Helical" evidence="1">
    <location>
        <begin position="200"/>
        <end position="221"/>
    </location>
</feature>
<reference evidence="4" key="1">
    <citation type="submission" date="2017-06" db="EMBL/GenBank/DDBJ databases">
        <title>Complete genome sequence of Capnocytophaga sp. KCOM 1579 (=ChDC OS43) isolated from a human refractory periapical abscess lesion.</title>
        <authorList>
            <person name="Kook J.-K."/>
            <person name="Park S.-N."/>
            <person name="Lim Y.K."/>
            <person name="Roh H."/>
        </authorList>
    </citation>
    <scope>NUCLEOTIDE SEQUENCE [LARGE SCALE GENOMIC DNA]</scope>
    <source>
        <strain evidence="4">ChDC OS43</strain>
    </source>
</reference>
<gene>
    <name evidence="3" type="ORF">CBG49_11200</name>
</gene>
<feature type="transmembrane region" description="Helical" evidence="1">
    <location>
        <begin position="50"/>
        <end position="69"/>
    </location>
</feature>
<feature type="transmembrane region" description="Helical" evidence="1">
    <location>
        <begin position="175"/>
        <end position="194"/>
    </location>
</feature>
<evidence type="ECO:0000256" key="1">
    <source>
        <dbReference type="SAM" id="Phobius"/>
    </source>
</evidence>
<dbReference type="Pfam" id="PF01569">
    <property type="entry name" value="PAP2"/>
    <property type="match status" value="1"/>
</dbReference>
<keyword evidence="1" id="KW-0812">Transmembrane</keyword>
<dbReference type="EMBL" id="CP022022">
    <property type="protein sequence ID" value="ASF43594.1"/>
    <property type="molecule type" value="Genomic_DNA"/>
</dbReference>
<keyword evidence="4" id="KW-1185">Reference proteome</keyword>
<keyword evidence="1" id="KW-1133">Transmembrane helix</keyword>
<organism evidence="3 4">
    <name type="scientific">Capnocytophaga endodontalis</name>
    <dbReference type="NCBI Taxonomy" id="2708117"/>
    <lineage>
        <taxon>Bacteria</taxon>
        <taxon>Pseudomonadati</taxon>
        <taxon>Bacteroidota</taxon>
        <taxon>Flavobacteriia</taxon>
        <taxon>Flavobacteriales</taxon>
        <taxon>Flavobacteriaceae</taxon>
        <taxon>Capnocytophaga</taxon>
    </lineage>
</organism>
<keyword evidence="1" id="KW-0472">Membrane</keyword>
<feature type="transmembrane region" description="Helical" evidence="1">
    <location>
        <begin position="119"/>
        <end position="138"/>
    </location>
</feature>
<dbReference type="KEGG" id="capn:CBG49_11200"/>
<dbReference type="PANTHER" id="PTHR14969">
    <property type="entry name" value="SPHINGOSINE-1-PHOSPHATE PHOSPHOHYDROLASE"/>
    <property type="match status" value="1"/>
</dbReference>
<dbReference type="InterPro" id="IPR000326">
    <property type="entry name" value="PAP2/HPO"/>
</dbReference>
<dbReference type="CDD" id="cd03394">
    <property type="entry name" value="PAP2_like_5"/>
    <property type="match status" value="1"/>
</dbReference>